<reference evidence="4" key="2">
    <citation type="submission" date="2020-09" db="EMBL/GenBank/DDBJ databases">
        <authorList>
            <person name="Sun Q."/>
            <person name="Kim S."/>
        </authorList>
    </citation>
    <scope>NUCLEOTIDE SEQUENCE</scope>
    <source>
        <strain evidence="4">KCTC 32513</strain>
    </source>
</reference>
<name>A0A8J3CN18_9PROT</name>
<dbReference type="EMBL" id="BMZH01000001">
    <property type="protein sequence ID" value="GHA82722.1"/>
    <property type="molecule type" value="Genomic_DNA"/>
</dbReference>
<dbReference type="Gene3D" id="3.10.350.10">
    <property type="entry name" value="LysM domain"/>
    <property type="match status" value="2"/>
</dbReference>
<dbReference type="Pfam" id="PF01476">
    <property type="entry name" value="LysM"/>
    <property type="match status" value="2"/>
</dbReference>
<proteinExistence type="predicted"/>
<dbReference type="PANTHER" id="PTHR33734">
    <property type="entry name" value="LYSM DOMAIN-CONTAINING GPI-ANCHORED PROTEIN 2"/>
    <property type="match status" value="1"/>
</dbReference>
<feature type="domain" description="LysM" evidence="3">
    <location>
        <begin position="205"/>
        <end position="249"/>
    </location>
</feature>
<reference evidence="4" key="1">
    <citation type="journal article" date="2014" name="Int. J. Syst. Evol. Microbiol.">
        <title>Complete genome sequence of Corynebacterium casei LMG S-19264T (=DSM 44701T), isolated from a smear-ripened cheese.</title>
        <authorList>
            <consortium name="US DOE Joint Genome Institute (JGI-PGF)"/>
            <person name="Walter F."/>
            <person name="Albersmeier A."/>
            <person name="Kalinowski J."/>
            <person name="Ruckert C."/>
        </authorList>
    </citation>
    <scope>NUCLEOTIDE SEQUENCE</scope>
    <source>
        <strain evidence="4">KCTC 32513</strain>
    </source>
</reference>
<keyword evidence="5" id="KW-1185">Reference proteome</keyword>
<organism evidence="4 5">
    <name type="scientific">Algimonas arctica</name>
    <dbReference type="NCBI Taxonomy" id="1479486"/>
    <lineage>
        <taxon>Bacteria</taxon>
        <taxon>Pseudomonadati</taxon>
        <taxon>Pseudomonadota</taxon>
        <taxon>Alphaproteobacteria</taxon>
        <taxon>Maricaulales</taxon>
        <taxon>Robiginitomaculaceae</taxon>
        <taxon>Algimonas</taxon>
    </lineage>
</organism>
<keyword evidence="2" id="KW-0732">Signal</keyword>
<evidence type="ECO:0000259" key="3">
    <source>
        <dbReference type="PROSITE" id="PS51782"/>
    </source>
</evidence>
<feature type="region of interest" description="Disordered" evidence="1">
    <location>
        <begin position="232"/>
        <end position="257"/>
    </location>
</feature>
<dbReference type="AlphaFoldDB" id="A0A8J3CN18"/>
<sequence length="257" mass="27173">MRQLLLVALISSLAPSAFAQAHDLSAPTGLIVEANHPAEVTASVQVTPATSVTPPAVAKTELQKEAERIAVFRNAMGLDNPTPSPVLTPTPLQANSVQAPAAPNGLQPMKLYDTPATGVVHTVVKKDTLYNISKRYGVTVVELKQANQLSGSAIQLGQNLLIPVQKQVVAANTPNLRTVTQPIAPALETETDTKLAADPVHRRIMAYAVLSGDTLAAIARRTCVSEDRLISGNDLSNPDKLSPGHMLSLPEDHCLAQ</sequence>
<feature type="domain" description="LysM" evidence="3">
    <location>
        <begin position="119"/>
        <end position="162"/>
    </location>
</feature>
<dbReference type="PROSITE" id="PS51782">
    <property type="entry name" value="LYSM"/>
    <property type="match status" value="2"/>
</dbReference>
<evidence type="ECO:0000256" key="2">
    <source>
        <dbReference type="SAM" id="SignalP"/>
    </source>
</evidence>
<dbReference type="Proteomes" id="UP000634004">
    <property type="component" value="Unassembled WGS sequence"/>
</dbReference>
<dbReference type="GO" id="GO:0008932">
    <property type="term" value="F:lytic endotransglycosylase activity"/>
    <property type="evidence" value="ECO:0007669"/>
    <property type="project" value="TreeGrafter"/>
</dbReference>
<protein>
    <recommendedName>
        <fullName evidence="3">LysM domain-containing protein</fullName>
    </recommendedName>
</protein>
<evidence type="ECO:0000256" key="1">
    <source>
        <dbReference type="SAM" id="MobiDB-lite"/>
    </source>
</evidence>
<dbReference type="SUPFAM" id="SSF54106">
    <property type="entry name" value="LysM domain"/>
    <property type="match status" value="2"/>
</dbReference>
<accession>A0A8J3CN18</accession>
<feature type="chain" id="PRO_5035188518" description="LysM domain-containing protein" evidence="2">
    <location>
        <begin position="20"/>
        <end position="257"/>
    </location>
</feature>
<dbReference type="InterPro" id="IPR036779">
    <property type="entry name" value="LysM_dom_sf"/>
</dbReference>
<comment type="caution">
    <text evidence="4">The sequence shown here is derived from an EMBL/GenBank/DDBJ whole genome shotgun (WGS) entry which is preliminary data.</text>
</comment>
<gene>
    <name evidence="4" type="ORF">GCM10009069_02400</name>
</gene>
<dbReference type="PANTHER" id="PTHR33734:SF22">
    <property type="entry name" value="MEMBRANE-BOUND LYTIC MUREIN TRANSGLYCOSYLASE D"/>
    <property type="match status" value="1"/>
</dbReference>
<dbReference type="RefSeq" id="WP_189494517.1">
    <property type="nucleotide sequence ID" value="NZ_BMZH01000001.1"/>
</dbReference>
<evidence type="ECO:0000313" key="5">
    <source>
        <dbReference type="Proteomes" id="UP000634004"/>
    </source>
</evidence>
<dbReference type="InterPro" id="IPR018392">
    <property type="entry name" value="LysM"/>
</dbReference>
<dbReference type="CDD" id="cd00118">
    <property type="entry name" value="LysM"/>
    <property type="match status" value="2"/>
</dbReference>
<evidence type="ECO:0000313" key="4">
    <source>
        <dbReference type="EMBL" id="GHA82722.1"/>
    </source>
</evidence>
<feature type="signal peptide" evidence="2">
    <location>
        <begin position="1"/>
        <end position="19"/>
    </location>
</feature>
<dbReference type="SMART" id="SM00257">
    <property type="entry name" value="LysM"/>
    <property type="match status" value="2"/>
</dbReference>